<evidence type="ECO:0000313" key="2">
    <source>
        <dbReference type="EMBL" id="CAI6248076.1"/>
    </source>
</evidence>
<dbReference type="InterPro" id="IPR041667">
    <property type="entry name" value="Cupin_8"/>
</dbReference>
<keyword evidence="3" id="KW-1185">Reference proteome</keyword>
<dbReference type="InterPro" id="IPR003347">
    <property type="entry name" value="JmjC_dom"/>
</dbReference>
<dbReference type="PANTHER" id="PTHR12461:SF105">
    <property type="entry name" value="HYPOXIA-INDUCIBLE FACTOR 1-ALPHA INHIBITOR"/>
    <property type="match status" value="1"/>
</dbReference>
<dbReference type="PANTHER" id="PTHR12461">
    <property type="entry name" value="HYPOXIA-INDUCIBLE FACTOR 1 ALPHA INHIBITOR-RELATED"/>
    <property type="match status" value="1"/>
</dbReference>
<comment type="caution">
    <text evidence="2">The sequence shown here is derived from an EMBL/GenBank/DDBJ whole genome shotgun (WGS) entry which is preliminary data.</text>
</comment>
<dbReference type="Pfam" id="PF13621">
    <property type="entry name" value="Cupin_8"/>
    <property type="match status" value="1"/>
</dbReference>
<evidence type="ECO:0000313" key="3">
    <source>
        <dbReference type="Proteomes" id="UP001152607"/>
    </source>
</evidence>
<gene>
    <name evidence="2" type="ORF">PDIGIT_LOCUS854</name>
</gene>
<sequence>MPALSRALASRISNCRPLSTKSTCNFRDAVTITGPKNGDNVGTEEPIIFKQWFQDMPATQKWFTPMKSDPSYHVLNLRYLEQFEGTSVPLELTRFDGTEQRPASFTRSEAPLSLLLMHMSSIEQSPSSTLYLAQCPLEDLPSTCQDDVPVPDLIRRIGRGDIYASSLWMGRAPTHTPLHRDPNPNLFVQLAGRKVVRLVKPAQGRQLYERSRVGQGHANMRGEEMMVGKEMEQLEHAVWGEGANDADAVNGVEAKLESGDALFIPLGWWHAVRGIGRGANASVNWWFR</sequence>
<name>A0A9W4U2H1_9PLEO</name>
<dbReference type="SUPFAM" id="SSF51197">
    <property type="entry name" value="Clavaminate synthase-like"/>
    <property type="match status" value="1"/>
</dbReference>
<evidence type="ECO:0000259" key="1">
    <source>
        <dbReference type="PROSITE" id="PS51184"/>
    </source>
</evidence>
<dbReference type="Gene3D" id="2.60.120.650">
    <property type="entry name" value="Cupin"/>
    <property type="match status" value="1"/>
</dbReference>
<dbReference type="EMBL" id="CAOQHR010000001">
    <property type="protein sequence ID" value="CAI6248076.1"/>
    <property type="molecule type" value="Genomic_DNA"/>
</dbReference>
<accession>A0A9W4U2H1</accession>
<reference evidence="2" key="1">
    <citation type="submission" date="2023-01" db="EMBL/GenBank/DDBJ databases">
        <authorList>
            <person name="Van Ghelder C."/>
            <person name="Rancurel C."/>
        </authorList>
    </citation>
    <scope>NUCLEOTIDE SEQUENCE</scope>
    <source>
        <strain evidence="2">CNCM I-4278</strain>
    </source>
</reference>
<dbReference type="OrthoDB" id="263283at2759"/>
<proteinExistence type="predicted"/>
<dbReference type="AlphaFoldDB" id="A0A9W4U2H1"/>
<dbReference type="Proteomes" id="UP001152607">
    <property type="component" value="Unassembled WGS sequence"/>
</dbReference>
<organism evidence="2 3">
    <name type="scientific">Periconia digitata</name>
    <dbReference type="NCBI Taxonomy" id="1303443"/>
    <lineage>
        <taxon>Eukaryota</taxon>
        <taxon>Fungi</taxon>
        <taxon>Dikarya</taxon>
        <taxon>Ascomycota</taxon>
        <taxon>Pezizomycotina</taxon>
        <taxon>Dothideomycetes</taxon>
        <taxon>Pleosporomycetidae</taxon>
        <taxon>Pleosporales</taxon>
        <taxon>Massarineae</taxon>
        <taxon>Periconiaceae</taxon>
        <taxon>Periconia</taxon>
    </lineage>
</organism>
<feature type="domain" description="JmjC" evidence="1">
    <location>
        <begin position="114"/>
        <end position="288"/>
    </location>
</feature>
<dbReference type="PROSITE" id="PS51184">
    <property type="entry name" value="JMJC"/>
    <property type="match status" value="1"/>
</dbReference>
<protein>
    <recommendedName>
        <fullName evidence="1">JmjC domain-containing protein</fullName>
    </recommendedName>
</protein>